<dbReference type="FunFam" id="2.60.40.10:FF:001503">
    <property type="entry name" value="Immunoglobulin superfamily member 5"/>
    <property type="match status" value="1"/>
</dbReference>
<proteinExistence type="predicted"/>
<dbReference type="InterPro" id="IPR013783">
    <property type="entry name" value="Ig-like_fold"/>
</dbReference>
<accession>A0A851PAT3</accession>
<evidence type="ECO:0000313" key="7">
    <source>
        <dbReference type="Proteomes" id="UP000613066"/>
    </source>
</evidence>
<keyword evidence="4" id="KW-0812">Transmembrane</keyword>
<feature type="non-terminal residue" evidence="6">
    <location>
        <position position="274"/>
    </location>
</feature>
<comment type="subcellular location">
    <subcellularLocation>
        <location evidence="1">Membrane</location>
    </subcellularLocation>
</comment>
<dbReference type="InterPro" id="IPR053896">
    <property type="entry name" value="BTN3A2-like_Ig-C"/>
</dbReference>
<keyword evidence="4" id="KW-1133">Transmembrane helix</keyword>
<evidence type="ECO:0000313" key="6">
    <source>
        <dbReference type="EMBL" id="NXC49140.1"/>
    </source>
</evidence>
<dbReference type="InterPro" id="IPR007110">
    <property type="entry name" value="Ig-like_dom"/>
</dbReference>
<dbReference type="GO" id="GO:0098609">
    <property type="term" value="P:cell-cell adhesion"/>
    <property type="evidence" value="ECO:0007669"/>
    <property type="project" value="TreeGrafter"/>
</dbReference>
<name>A0A851PAT3_9GALL</name>
<keyword evidence="3" id="KW-0393">Immunoglobulin domain</keyword>
<dbReference type="Pfam" id="PF22705">
    <property type="entry name" value="C2-set_3"/>
    <property type="match status" value="1"/>
</dbReference>
<dbReference type="SMART" id="SM00409">
    <property type="entry name" value="IG"/>
    <property type="match status" value="2"/>
</dbReference>
<dbReference type="InterPro" id="IPR003599">
    <property type="entry name" value="Ig_sub"/>
</dbReference>
<dbReference type="Proteomes" id="UP000613066">
    <property type="component" value="Unassembled WGS sequence"/>
</dbReference>
<dbReference type="AlphaFoldDB" id="A0A851PAT3"/>
<reference evidence="6" key="1">
    <citation type="submission" date="2019-09" db="EMBL/GenBank/DDBJ databases">
        <title>Bird 10,000 Genomes (B10K) Project - Family phase.</title>
        <authorList>
            <person name="Zhang G."/>
        </authorList>
    </citation>
    <scope>NUCLEOTIDE SEQUENCE</scope>
    <source>
        <strain evidence="6">B10K-DU-001-08</strain>
        <tissue evidence="6">Muscle</tissue>
    </source>
</reference>
<evidence type="ECO:0000256" key="1">
    <source>
        <dbReference type="ARBA" id="ARBA00004370"/>
    </source>
</evidence>
<feature type="transmembrane region" description="Helical" evidence="4">
    <location>
        <begin position="228"/>
        <end position="256"/>
    </location>
</feature>
<gene>
    <name evidence="6" type="primary">Igsf5</name>
    <name evidence="6" type="ORF">PENPIL_R05494</name>
</gene>
<dbReference type="EMBL" id="WBMW01005326">
    <property type="protein sequence ID" value="NXC49140.1"/>
    <property type="molecule type" value="Genomic_DNA"/>
</dbReference>
<dbReference type="GO" id="GO:0009986">
    <property type="term" value="C:cell surface"/>
    <property type="evidence" value="ECO:0007669"/>
    <property type="project" value="TreeGrafter"/>
</dbReference>
<organism evidence="6 7">
    <name type="scientific">Penelope pileata</name>
    <dbReference type="NCBI Taxonomy" id="1118817"/>
    <lineage>
        <taxon>Eukaryota</taxon>
        <taxon>Metazoa</taxon>
        <taxon>Chordata</taxon>
        <taxon>Craniata</taxon>
        <taxon>Vertebrata</taxon>
        <taxon>Euteleostomi</taxon>
        <taxon>Archelosauria</taxon>
        <taxon>Archosauria</taxon>
        <taxon>Dinosauria</taxon>
        <taxon>Saurischia</taxon>
        <taxon>Theropoda</taxon>
        <taxon>Coelurosauria</taxon>
        <taxon>Aves</taxon>
        <taxon>Neognathae</taxon>
        <taxon>Galloanserae</taxon>
        <taxon>Galliformes</taxon>
        <taxon>Cracidae</taxon>
        <taxon>Penelope</taxon>
    </lineage>
</organism>
<keyword evidence="7" id="KW-1185">Reference proteome</keyword>
<dbReference type="InterPro" id="IPR036179">
    <property type="entry name" value="Ig-like_dom_sf"/>
</dbReference>
<sequence length="274" mass="30121">VFFFLPGLGFCYSILNGPTNATVLAGSEARFNCTVANGWAILIWLVNTNPVLTVVNSHGPIETSDRFTSQSYNSSSSYTSELIIHNTRLSDSGKIECSVQQLGESSFAFLSVQVNGTLLIKNSTLTVKENTTVEIVCEALGWAPAPDITWMTNDSLIDKSRYVTQQSQGSNDLHDILSVLTLTPMNTEILTCLADIEALPNPQKATITVTVGNSTLENDYREDNVSSWVIVLAVVLSILGFILLIVIIWVVVRCCCLKKETCKQKRSTYQNEVR</sequence>
<evidence type="ECO:0000256" key="3">
    <source>
        <dbReference type="ARBA" id="ARBA00023319"/>
    </source>
</evidence>
<comment type="caution">
    <text evidence="6">The sequence shown here is derived from an EMBL/GenBank/DDBJ whole genome shotgun (WGS) entry which is preliminary data.</text>
</comment>
<dbReference type="Gene3D" id="2.60.40.10">
    <property type="entry name" value="Immunoglobulins"/>
    <property type="match status" value="2"/>
</dbReference>
<protein>
    <submittedName>
        <fullName evidence="6">IGSF5 protein</fullName>
    </submittedName>
</protein>
<dbReference type="GO" id="GO:0005923">
    <property type="term" value="C:bicellular tight junction"/>
    <property type="evidence" value="ECO:0007669"/>
    <property type="project" value="TreeGrafter"/>
</dbReference>
<keyword evidence="2 4" id="KW-0472">Membrane</keyword>
<dbReference type="SUPFAM" id="SSF48726">
    <property type="entry name" value="Immunoglobulin"/>
    <property type="match status" value="2"/>
</dbReference>
<feature type="domain" description="Ig-like" evidence="5">
    <location>
        <begin position="116"/>
        <end position="208"/>
    </location>
</feature>
<feature type="domain" description="Ig-like" evidence="5">
    <location>
        <begin position="6"/>
        <end position="115"/>
    </location>
</feature>
<evidence type="ECO:0000256" key="2">
    <source>
        <dbReference type="ARBA" id="ARBA00023136"/>
    </source>
</evidence>
<evidence type="ECO:0000259" key="5">
    <source>
        <dbReference type="PROSITE" id="PS50835"/>
    </source>
</evidence>
<evidence type="ECO:0000256" key="4">
    <source>
        <dbReference type="SAM" id="Phobius"/>
    </source>
</evidence>
<dbReference type="OrthoDB" id="8822248at2759"/>
<dbReference type="PROSITE" id="PS50835">
    <property type="entry name" value="IG_LIKE"/>
    <property type="match status" value="2"/>
</dbReference>
<dbReference type="PANTHER" id="PTHR44991:SF1">
    <property type="entry name" value="IMMUNOGLOBULIN SUPERFAMILY MEMBER 5"/>
    <property type="match status" value="1"/>
</dbReference>
<dbReference type="PANTHER" id="PTHR44991">
    <property type="entry name" value="IMMUNOGLOBULIN SUPERFAMILY MEMBER 5"/>
    <property type="match status" value="1"/>
</dbReference>
<feature type="non-terminal residue" evidence="6">
    <location>
        <position position="1"/>
    </location>
</feature>